<dbReference type="Proteomes" id="UP000198346">
    <property type="component" value="Unassembled WGS sequence"/>
</dbReference>
<keyword evidence="3" id="KW-1185">Reference proteome</keyword>
<organism evidence="2 3">
    <name type="scientific">Amphiplicatus metriothermophilus</name>
    <dbReference type="NCBI Taxonomy" id="1519374"/>
    <lineage>
        <taxon>Bacteria</taxon>
        <taxon>Pseudomonadati</taxon>
        <taxon>Pseudomonadota</taxon>
        <taxon>Alphaproteobacteria</taxon>
        <taxon>Parvularculales</taxon>
        <taxon>Parvularculaceae</taxon>
        <taxon>Amphiplicatus</taxon>
    </lineage>
</organism>
<dbReference type="OrthoDB" id="9803702at2"/>
<accession>A0A239PTJ0</accession>
<dbReference type="AlphaFoldDB" id="A0A239PTJ0"/>
<keyword evidence="2" id="KW-0808">Transferase</keyword>
<dbReference type="Gene3D" id="1.10.287.130">
    <property type="match status" value="1"/>
</dbReference>
<dbReference type="GO" id="GO:0016740">
    <property type="term" value="F:transferase activity"/>
    <property type="evidence" value="ECO:0007669"/>
    <property type="project" value="UniProtKB-KW"/>
</dbReference>
<reference evidence="2 3" key="1">
    <citation type="submission" date="2017-07" db="EMBL/GenBank/DDBJ databases">
        <authorList>
            <person name="Sun Z.S."/>
            <person name="Albrecht U."/>
            <person name="Echele G."/>
            <person name="Lee C.C."/>
        </authorList>
    </citation>
    <scope>NUCLEOTIDE SEQUENCE [LARGE SCALE GENOMIC DNA]</scope>
    <source>
        <strain evidence="2 3">CGMCC 1.12710</strain>
    </source>
</reference>
<dbReference type="InterPro" id="IPR018762">
    <property type="entry name" value="ChpT_C"/>
</dbReference>
<evidence type="ECO:0000313" key="2">
    <source>
        <dbReference type="EMBL" id="SNT73226.1"/>
    </source>
</evidence>
<sequence length="226" mass="23521">MSESHSAPDPVALSSLIASRVCHDLINPVGAIGSGLDVLDDDAMDQAMREAALDLVRSGGQKAVSILKFARLAYGVAGGYGAEIALEEAEALLRDIFRWSKATLDWRLKPGLVAKEKAKTLLILTNAATDCAPRGGTVTVSGGGDVFLIEAVGPRLILHDEFCAALAGDARELKPKFAPAYLAGLMARASGGGIVAELTDEKATIEARFGRETRAYGAPEGSLTAG</sequence>
<name>A0A239PTJ0_9PROT</name>
<gene>
    <name evidence="2" type="ORF">SAMN06297382_1624</name>
</gene>
<dbReference type="EMBL" id="FZQA01000003">
    <property type="protein sequence ID" value="SNT73226.1"/>
    <property type="molecule type" value="Genomic_DNA"/>
</dbReference>
<dbReference type="Gene3D" id="3.30.565.10">
    <property type="entry name" value="Histidine kinase-like ATPase, C-terminal domain"/>
    <property type="match status" value="1"/>
</dbReference>
<proteinExistence type="predicted"/>
<evidence type="ECO:0000313" key="3">
    <source>
        <dbReference type="Proteomes" id="UP000198346"/>
    </source>
</evidence>
<dbReference type="InterPro" id="IPR036890">
    <property type="entry name" value="HATPase_C_sf"/>
</dbReference>
<dbReference type="Pfam" id="PF10090">
    <property type="entry name" value="HPTransfase"/>
    <property type="match status" value="1"/>
</dbReference>
<evidence type="ECO:0000259" key="1">
    <source>
        <dbReference type="Pfam" id="PF10090"/>
    </source>
</evidence>
<feature type="domain" description="Histidine phosphotransferase ChpT C-terminal" evidence="1">
    <location>
        <begin position="87"/>
        <end position="201"/>
    </location>
</feature>
<protein>
    <submittedName>
        <fullName evidence="2">Histidine phosphotransferase ChpT</fullName>
    </submittedName>
</protein>
<dbReference type="RefSeq" id="WP_143265971.1">
    <property type="nucleotide sequence ID" value="NZ_FZQA01000003.1"/>
</dbReference>